<comment type="caution">
    <text evidence="1">The sequence shown here is derived from an EMBL/GenBank/DDBJ whole genome shotgun (WGS) entry which is preliminary data.</text>
</comment>
<name>A0A0F9M2L0_9ZZZZ</name>
<reference evidence="1" key="1">
    <citation type="journal article" date="2015" name="Nature">
        <title>Complex archaea that bridge the gap between prokaryotes and eukaryotes.</title>
        <authorList>
            <person name="Spang A."/>
            <person name="Saw J.H."/>
            <person name="Jorgensen S.L."/>
            <person name="Zaremba-Niedzwiedzka K."/>
            <person name="Martijn J."/>
            <person name="Lind A.E."/>
            <person name="van Eijk R."/>
            <person name="Schleper C."/>
            <person name="Guy L."/>
            <person name="Ettema T.J."/>
        </authorList>
    </citation>
    <scope>NUCLEOTIDE SEQUENCE</scope>
</reference>
<evidence type="ECO:0008006" key="2">
    <source>
        <dbReference type="Google" id="ProtNLM"/>
    </source>
</evidence>
<sequence length="417" mass="47461">CEIIRSKGNKRKLADILGEDEVPDNFDYRDYSVIRIPYELIPEGFMDDRQITRAKATIHSGIYEREYGAVFSGDSNGFFKKTLIESCVASDIKPITLPSGPITFEAQLSGSSIYKYVYGIDPASERDNFSIIILELHKDHTRVVYGWSTNRKDFKRRLQSGLAGKYDFYGFCARKIRDLMKVFPCDAIAMDAQGGGIAIEEALHDPDKMESGELPIWPIIEDKEKDTDIKSGLHILHLCQFAKADWTAESNHGLRKDLEDKVLLFPRFDPLSLELATQDDKIRSDVWKKKNPSKKFNIYDTLEDCVMEIEELKDELCTIVLTRTGTGVNSRDRWDTPEVKLLDGKKGRLRKDRYSALVMSNAVARNIHRAEPILKYEVIGGFTKDIKGKNKGNKLYHGPDWFTQGVNSGTVFGVVRR</sequence>
<evidence type="ECO:0000313" key="1">
    <source>
        <dbReference type="EMBL" id="KKM93581.1"/>
    </source>
</evidence>
<dbReference type="Gene3D" id="3.30.420.240">
    <property type="match status" value="1"/>
</dbReference>
<gene>
    <name evidence="1" type="ORF">LCGC14_1206900</name>
</gene>
<proteinExistence type="predicted"/>
<accession>A0A0F9M2L0</accession>
<dbReference type="EMBL" id="LAZR01006246">
    <property type="protein sequence ID" value="KKM93581.1"/>
    <property type="molecule type" value="Genomic_DNA"/>
</dbReference>
<dbReference type="AlphaFoldDB" id="A0A0F9M2L0"/>
<protein>
    <recommendedName>
        <fullName evidence="2">Terminase large subunit gp17-like C-terminal domain-containing protein</fullName>
    </recommendedName>
</protein>
<feature type="non-terminal residue" evidence="1">
    <location>
        <position position="1"/>
    </location>
</feature>
<organism evidence="1">
    <name type="scientific">marine sediment metagenome</name>
    <dbReference type="NCBI Taxonomy" id="412755"/>
    <lineage>
        <taxon>unclassified sequences</taxon>
        <taxon>metagenomes</taxon>
        <taxon>ecological metagenomes</taxon>
    </lineage>
</organism>